<dbReference type="GO" id="GO:0003677">
    <property type="term" value="F:DNA binding"/>
    <property type="evidence" value="ECO:0007669"/>
    <property type="project" value="InterPro"/>
</dbReference>
<dbReference type="EMBL" id="UFYI01000007">
    <property type="protein sequence ID" value="STD22044.1"/>
    <property type="molecule type" value="Genomic_DNA"/>
</dbReference>
<dbReference type="InterPro" id="IPR002104">
    <property type="entry name" value="Integrase_catalytic"/>
</dbReference>
<sequence length="315" mass="34788">MTSNHKGRRAETVRLQNVSTTNPAQLWLAGLAPAGRKGMQSQLRRCAGILLPGSDIDSYPWQMLNYTGVMLVRSALLNEGYAVATVNMALSALKSVAGVAFSMGILDADMLERIRNVRRVSGDGCRQGRALARHEIRSMLTAAATYSSVRCQRERAILLLLCGAGLRAGELVALNVEDIDVSTGIVWVREGKGRKSRDIHLAVKVWTQLRRWLKCRGGHEGPLFSRISLADRLGPRRLTTTGLTGLLAQLRQAAGVDYFTPHDLRRTFITQLLEQGTDLNVVRQLAGHADIATTTRYDYRGRGMLDRASRAFCCW</sequence>
<dbReference type="GeneID" id="85160802"/>
<dbReference type="PANTHER" id="PTHR30349">
    <property type="entry name" value="PHAGE INTEGRASE-RELATED"/>
    <property type="match status" value="1"/>
</dbReference>
<dbReference type="RefSeq" id="WP_032333276.1">
    <property type="nucleotide sequence ID" value="NZ_CP011863.1"/>
</dbReference>
<evidence type="ECO:0000256" key="1">
    <source>
        <dbReference type="ARBA" id="ARBA00022908"/>
    </source>
</evidence>
<organism evidence="4 5">
    <name type="scientific">Enterobacter asburiae</name>
    <dbReference type="NCBI Taxonomy" id="61645"/>
    <lineage>
        <taxon>Bacteria</taxon>
        <taxon>Pseudomonadati</taxon>
        <taxon>Pseudomonadota</taxon>
        <taxon>Gammaproteobacteria</taxon>
        <taxon>Enterobacterales</taxon>
        <taxon>Enterobacteriaceae</taxon>
        <taxon>Enterobacter</taxon>
        <taxon>Enterobacter cloacae complex</taxon>
    </lineage>
</organism>
<dbReference type="PROSITE" id="PS51898">
    <property type="entry name" value="TYR_RECOMBINASE"/>
    <property type="match status" value="1"/>
</dbReference>
<dbReference type="Pfam" id="PF00589">
    <property type="entry name" value="Phage_integrase"/>
    <property type="match status" value="1"/>
</dbReference>
<dbReference type="AlphaFoldDB" id="A0A376FBQ4"/>
<accession>A0A376FBQ4</accession>
<dbReference type="InterPro" id="IPR013762">
    <property type="entry name" value="Integrase-like_cat_sf"/>
</dbReference>
<dbReference type="InterPro" id="IPR011010">
    <property type="entry name" value="DNA_brk_join_enz"/>
</dbReference>
<dbReference type="SUPFAM" id="SSF56349">
    <property type="entry name" value="DNA breaking-rejoining enzymes"/>
    <property type="match status" value="1"/>
</dbReference>
<evidence type="ECO:0000313" key="5">
    <source>
        <dbReference type="Proteomes" id="UP000255163"/>
    </source>
</evidence>
<gene>
    <name evidence="4" type="primary">xerC_1</name>
    <name evidence="4" type="ORF">NCTC12123_03076</name>
</gene>
<dbReference type="Gene3D" id="1.10.443.10">
    <property type="entry name" value="Intergrase catalytic core"/>
    <property type="match status" value="1"/>
</dbReference>
<keyword evidence="2" id="KW-0233">DNA recombination</keyword>
<dbReference type="PANTHER" id="PTHR30349:SF64">
    <property type="entry name" value="PROPHAGE INTEGRASE INTD-RELATED"/>
    <property type="match status" value="1"/>
</dbReference>
<feature type="domain" description="Tyr recombinase" evidence="3">
    <location>
        <begin position="126"/>
        <end position="310"/>
    </location>
</feature>
<proteinExistence type="predicted"/>
<evidence type="ECO:0000259" key="3">
    <source>
        <dbReference type="PROSITE" id="PS51898"/>
    </source>
</evidence>
<dbReference type="GO" id="GO:0015074">
    <property type="term" value="P:DNA integration"/>
    <property type="evidence" value="ECO:0007669"/>
    <property type="project" value="UniProtKB-KW"/>
</dbReference>
<name>A0A376FBQ4_ENTAS</name>
<evidence type="ECO:0000256" key="2">
    <source>
        <dbReference type="ARBA" id="ARBA00023172"/>
    </source>
</evidence>
<keyword evidence="1" id="KW-0229">DNA integration</keyword>
<dbReference type="InterPro" id="IPR050090">
    <property type="entry name" value="Tyrosine_recombinase_XerCD"/>
</dbReference>
<dbReference type="Proteomes" id="UP000255163">
    <property type="component" value="Unassembled WGS sequence"/>
</dbReference>
<dbReference type="CDD" id="cd00397">
    <property type="entry name" value="DNA_BRE_C"/>
    <property type="match status" value="1"/>
</dbReference>
<reference evidence="4 5" key="1">
    <citation type="submission" date="2018-06" db="EMBL/GenBank/DDBJ databases">
        <authorList>
            <consortium name="Pathogen Informatics"/>
            <person name="Doyle S."/>
        </authorList>
    </citation>
    <scope>NUCLEOTIDE SEQUENCE [LARGE SCALE GENOMIC DNA]</scope>
    <source>
        <strain evidence="4 5">NCTC12123</strain>
    </source>
</reference>
<dbReference type="GO" id="GO:0006310">
    <property type="term" value="P:DNA recombination"/>
    <property type="evidence" value="ECO:0007669"/>
    <property type="project" value="UniProtKB-KW"/>
</dbReference>
<evidence type="ECO:0000313" key="4">
    <source>
        <dbReference type="EMBL" id="STD22044.1"/>
    </source>
</evidence>
<protein>
    <submittedName>
        <fullName evidence="4">Integrase/recombinase</fullName>
    </submittedName>
</protein>